<feature type="region of interest" description="Disordered" evidence="1">
    <location>
        <begin position="366"/>
        <end position="389"/>
    </location>
</feature>
<protein>
    <submittedName>
        <fullName evidence="2">Uncharacterized protein</fullName>
    </submittedName>
</protein>
<proteinExistence type="predicted"/>
<reference evidence="2 3" key="1">
    <citation type="journal article" date="2019" name="Commun. Biol.">
        <title>The bagworm genome reveals a unique fibroin gene that provides high tensile strength.</title>
        <authorList>
            <person name="Kono N."/>
            <person name="Nakamura H."/>
            <person name="Ohtoshi R."/>
            <person name="Tomita M."/>
            <person name="Numata K."/>
            <person name="Arakawa K."/>
        </authorList>
    </citation>
    <scope>NUCLEOTIDE SEQUENCE [LARGE SCALE GENOMIC DNA]</scope>
</reference>
<name>A0A4C1TA17_EUMVA</name>
<sequence>MLGQIERASAVLDSARRALRYVPGHVTQIVFRVRVKHFCRLNPHPSVEYRCRTPNTYNGLQTCAHAVASGTEVFPKCKTQNYYLNKNLASMICKDGNWSYIATCLPDCGKLTPSDTMFEAEEGYFQRVKIPWHASFYEKYGLEYLNKCMGTIITTSHVLSVCRSQPTQRGQSFVRRIASCTSAPSASTPFHTTIRREISGPLVNIRIEASTGPRRCDQRKSLAVRCLLVSIVLSPLYDAPNSQQLRHRSKVSHIEDMGDYESVLSIYVFTIDNRARLPRVRARADETSATRTKALVSAANCFWDDGLRKLNPASKYAVVGGALVDAWDRLDGAVHKSKKSVRSLTNAGQRNERLSGALGTLPSANWITSGRGTQEQKANGLIAKRNGHV</sequence>
<feature type="compositionally biased region" description="Polar residues" evidence="1">
    <location>
        <begin position="366"/>
        <end position="377"/>
    </location>
</feature>
<dbReference type="Proteomes" id="UP000299102">
    <property type="component" value="Unassembled WGS sequence"/>
</dbReference>
<dbReference type="OrthoDB" id="7480370at2759"/>
<evidence type="ECO:0000313" key="2">
    <source>
        <dbReference type="EMBL" id="GBP10267.1"/>
    </source>
</evidence>
<organism evidence="2 3">
    <name type="scientific">Eumeta variegata</name>
    <name type="common">Bagworm moth</name>
    <name type="synonym">Eumeta japonica</name>
    <dbReference type="NCBI Taxonomy" id="151549"/>
    <lineage>
        <taxon>Eukaryota</taxon>
        <taxon>Metazoa</taxon>
        <taxon>Ecdysozoa</taxon>
        <taxon>Arthropoda</taxon>
        <taxon>Hexapoda</taxon>
        <taxon>Insecta</taxon>
        <taxon>Pterygota</taxon>
        <taxon>Neoptera</taxon>
        <taxon>Endopterygota</taxon>
        <taxon>Lepidoptera</taxon>
        <taxon>Glossata</taxon>
        <taxon>Ditrysia</taxon>
        <taxon>Tineoidea</taxon>
        <taxon>Psychidae</taxon>
        <taxon>Oiketicinae</taxon>
        <taxon>Eumeta</taxon>
    </lineage>
</organism>
<dbReference type="AlphaFoldDB" id="A0A4C1TA17"/>
<evidence type="ECO:0000313" key="3">
    <source>
        <dbReference type="Proteomes" id="UP000299102"/>
    </source>
</evidence>
<keyword evidence="3" id="KW-1185">Reference proteome</keyword>
<accession>A0A4C1TA17</accession>
<gene>
    <name evidence="2" type="ORF">EVAR_77654_1</name>
</gene>
<evidence type="ECO:0000256" key="1">
    <source>
        <dbReference type="SAM" id="MobiDB-lite"/>
    </source>
</evidence>
<dbReference type="EMBL" id="BGZK01000039">
    <property type="protein sequence ID" value="GBP10267.1"/>
    <property type="molecule type" value="Genomic_DNA"/>
</dbReference>
<comment type="caution">
    <text evidence="2">The sequence shown here is derived from an EMBL/GenBank/DDBJ whole genome shotgun (WGS) entry which is preliminary data.</text>
</comment>